<feature type="domain" description="PPIase cyclophilin-type" evidence="4">
    <location>
        <begin position="34"/>
        <end position="133"/>
    </location>
</feature>
<dbReference type="GO" id="GO:0003755">
    <property type="term" value="F:peptidyl-prolyl cis-trans isomerase activity"/>
    <property type="evidence" value="ECO:0007669"/>
    <property type="project" value="InterPro"/>
</dbReference>
<keyword evidence="2" id="KW-0539">Nucleus</keyword>
<protein>
    <recommendedName>
        <fullName evidence="4">PPIase cyclophilin-type domain-containing protein</fullName>
    </recommendedName>
</protein>
<evidence type="ECO:0000256" key="3">
    <source>
        <dbReference type="SAM" id="MobiDB-lite"/>
    </source>
</evidence>
<accession>D3BIF0</accession>
<dbReference type="AlphaFoldDB" id="D3BIF0"/>
<dbReference type="GeneID" id="31363999"/>
<feature type="compositionally biased region" description="Gly residues" evidence="3">
    <location>
        <begin position="35"/>
        <end position="44"/>
    </location>
</feature>
<dbReference type="InterPro" id="IPR002130">
    <property type="entry name" value="Cyclophilin-type_PPIase_dom"/>
</dbReference>
<feature type="region of interest" description="Disordered" evidence="3">
    <location>
        <begin position="339"/>
        <end position="367"/>
    </location>
</feature>
<comment type="subcellular location">
    <subcellularLocation>
        <location evidence="1">Nucleus</location>
    </subcellularLocation>
</comment>
<name>D3BIF0_HETP5</name>
<dbReference type="Gene3D" id="2.40.100.10">
    <property type="entry name" value="Cyclophilin-like"/>
    <property type="match status" value="1"/>
</dbReference>
<feature type="compositionally biased region" description="Basic and acidic residues" evidence="3">
    <location>
        <begin position="226"/>
        <end position="250"/>
    </location>
</feature>
<keyword evidence="6" id="KW-1185">Reference proteome</keyword>
<feature type="region of interest" description="Disordered" evidence="3">
    <location>
        <begin position="25"/>
        <end position="50"/>
    </location>
</feature>
<dbReference type="InterPro" id="IPR029000">
    <property type="entry name" value="Cyclophilin-like_dom_sf"/>
</dbReference>
<dbReference type="InParanoid" id="D3BIF0"/>
<evidence type="ECO:0000256" key="1">
    <source>
        <dbReference type="ARBA" id="ARBA00004123"/>
    </source>
</evidence>
<organism evidence="5 6">
    <name type="scientific">Heterostelium pallidum (strain ATCC 26659 / Pp 5 / PN500)</name>
    <name type="common">Cellular slime mold</name>
    <name type="synonym">Polysphondylium pallidum</name>
    <dbReference type="NCBI Taxonomy" id="670386"/>
    <lineage>
        <taxon>Eukaryota</taxon>
        <taxon>Amoebozoa</taxon>
        <taxon>Evosea</taxon>
        <taxon>Eumycetozoa</taxon>
        <taxon>Dictyostelia</taxon>
        <taxon>Acytosteliales</taxon>
        <taxon>Acytosteliaceae</taxon>
        <taxon>Heterostelium</taxon>
    </lineage>
</organism>
<feature type="compositionally biased region" description="Basic and acidic residues" evidence="3">
    <location>
        <begin position="261"/>
        <end position="274"/>
    </location>
</feature>
<comment type="caution">
    <text evidence="5">The sequence shown here is derived from an EMBL/GenBank/DDBJ whole genome shotgun (WGS) entry which is preliminary data.</text>
</comment>
<sequence length="367" mass="41490">MAEPTTNGKIILKTTLGDIEVELWSKEAPKTGDPTGTGEGGESVYGGEPFKDEYHSRLRFSRRGMLGMASASPDSNQSQFFITLDAAESLTKKHTLFGKIVGDTIFNILKVNEIELDENERPLFPPKIITTDVVYNPFDDIEPRQKKTTQSTTNTKKKKAIPKNLGLLSFGDEEPQDEIVTKKSNNNNNNNNESNKTQQKHSTTTTTTTTTTTKKEITSSLPSDSKSFEERMRESIKQKSNQLKRDREDENQTTLDNNNNDNKKEDDNKDEESVKVIIKPSTKEITVQPPKEKKKKIVGSLSFKKTTKRGDDPIAPPRVKKQQDSHVLEKLNSFKKSLAKKTENEDDDWKTHKLVFSHDPSGQDHYM</sequence>
<evidence type="ECO:0000256" key="2">
    <source>
        <dbReference type="ARBA" id="ARBA00023242"/>
    </source>
</evidence>
<feature type="compositionally biased region" description="Polar residues" evidence="3">
    <location>
        <begin position="193"/>
        <end position="202"/>
    </location>
</feature>
<feature type="compositionally biased region" description="Low complexity" evidence="3">
    <location>
        <begin position="203"/>
        <end position="212"/>
    </location>
</feature>
<evidence type="ECO:0000313" key="5">
    <source>
        <dbReference type="EMBL" id="EFA79050.1"/>
    </source>
</evidence>
<reference evidence="5 6" key="1">
    <citation type="journal article" date="2011" name="Genome Res.">
        <title>Phylogeny-wide analysis of social amoeba genomes highlights ancient origins for complex intercellular communication.</title>
        <authorList>
            <person name="Heidel A.J."/>
            <person name="Lawal H.M."/>
            <person name="Felder M."/>
            <person name="Schilde C."/>
            <person name="Helps N.R."/>
            <person name="Tunggal B."/>
            <person name="Rivero F."/>
            <person name="John U."/>
            <person name="Schleicher M."/>
            <person name="Eichinger L."/>
            <person name="Platzer M."/>
            <person name="Noegel A.A."/>
            <person name="Schaap P."/>
            <person name="Gloeckner G."/>
        </authorList>
    </citation>
    <scope>NUCLEOTIDE SEQUENCE [LARGE SCALE GENOMIC DNA]</scope>
    <source>
        <strain evidence="6">ATCC 26659 / Pp 5 / PN500</strain>
    </source>
</reference>
<gene>
    <name evidence="5" type="ORF">PPL_08520</name>
</gene>
<dbReference type="PANTHER" id="PTHR45625:SF6">
    <property type="entry name" value="SPLICEOSOME-ASSOCIATED PROTEIN CWC27 HOMOLOG"/>
    <property type="match status" value="1"/>
</dbReference>
<dbReference type="OMA" id="HTIEPDT"/>
<dbReference type="PRINTS" id="PR00153">
    <property type="entry name" value="CSAPPISMRASE"/>
</dbReference>
<dbReference type="Pfam" id="PF00160">
    <property type="entry name" value="Pro_isomerase"/>
    <property type="match status" value="1"/>
</dbReference>
<evidence type="ECO:0000313" key="6">
    <source>
        <dbReference type="Proteomes" id="UP000001396"/>
    </source>
</evidence>
<dbReference type="EMBL" id="ADBJ01000037">
    <property type="protein sequence ID" value="EFA79050.1"/>
    <property type="molecule type" value="Genomic_DNA"/>
</dbReference>
<dbReference type="GO" id="GO:0071013">
    <property type="term" value="C:catalytic step 2 spliceosome"/>
    <property type="evidence" value="ECO:0007669"/>
    <property type="project" value="TreeGrafter"/>
</dbReference>
<dbReference type="STRING" id="670386.D3BIF0"/>
<dbReference type="Proteomes" id="UP000001396">
    <property type="component" value="Unassembled WGS sequence"/>
</dbReference>
<dbReference type="SUPFAM" id="SSF50891">
    <property type="entry name" value="Cyclophilin-like"/>
    <property type="match status" value="1"/>
</dbReference>
<dbReference type="RefSeq" id="XP_020431173.1">
    <property type="nucleotide sequence ID" value="XM_020579334.1"/>
</dbReference>
<dbReference type="PROSITE" id="PS50072">
    <property type="entry name" value="CSA_PPIASE_2"/>
    <property type="match status" value="1"/>
</dbReference>
<dbReference type="InterPro" id="IPR044666">
    <property type="entry name" value="Cyclophilin_A-like"/>
</dbReference>
<evidence type="ECO:0000259" key="4">
    <source>
        <dbReference type="PROSITE" id="PS50072"/>
    </source>
</evidence>
<dbReference type="PANTHER" id="PTHR45625">
    <property type="entry name" value="PEPTIDYL-PROLYL CIS-TRANS ISOMERASE-RELATED"/>
    <property type="match status" value="1"/>
</dbReference>
<proteinExistence type="predicted"/>
<feature type="region of interest" description="Disordered" evidence="3">
    <location>
        <begin position="140"/>
        <end position="325"/>
    </location>
</feature>